<comment type="caution">
    <text evidence="2">The sequence shown here is derived from an EMBL/GenBank/DDBJ whole genome shotgun (WGS) entry which is preliminary data.</text>
</comment>
<feature type="transmembrane region" description="Helical" evidence="1">
    <location>
        <begin position="100"/>
        <end position="119"/>
    </location>
</feature>
<evidence type="ECO:0000313" key="3">
    <source>
        <dbReference type="Proteomes" id="UP000713479"/>
    </source>
</evidence>
<feature type="transmembrane region" description="Helical" evidence="1">
    <location>
        <begin position="126"/>
        <end position="144"/>
    </location>
</feature>
<dbReference type="Proteomes" id="UP000713479">
    <property type="component" value="Unassembled WGS sequence"/>
</dbReference>
<dbReference type="EMBL" id="SUTF01000008">
    <property type="protein sequence ID" value="MBE6510991.1"/>
    <property type="molecule type" value="Genomic_DNA"/>
</dbReference>
<feature type="transmembrane region" description="Helical" evidence="1">
    <location>
        <begin position="40"/>
        <end position="64"/>
    </location>
</feature>
<dbReference type="InterPro" id="IPR019629">
    <property type="entry name" value="Uncharacterised_HI1736/YgjV"/>
</dbReference>
<protein>
    <submittedName>
        <fullName evidence="2">YgjV family protein</fullName>
    </submittedName>
</protein>
<name>A0A8T3VNT5_9EURY</name>
<dbReference type="AlphaFoldDB" id="A0A8T3VNT5"/>
<evidence type="ECO:0000256" key="1">
    <source>
        <dbReference type="SAM" id="Phobius"/>
    </source>
</evidence>
<feature type="transmembrane region" description="Helical" evidence="1">
    <location>
        <begin position="76"/>
        <end position="94"/>
    </location>
</feature>
<keyword evidence="1" id="KW-0812">Transmembrane</keyword>
<proteinExistence type="predicted"/>
<dbReference type="Pfam" id="PF10688">
    <property type="entry name" value="Imp-YgjV"/>
    <property type="match status" value="1"/>
</dbReference>
<reference evidence="2" key="1">
    <citation type="submission" date="2019-04" db="EMBL/GenBank/DDBJ databases">
        <title>Evolution of Biomass-Degrading Anaerobic Consortia Revealed by Metagenomics.</title>
        <authorList>
            <person name="Peng X."/>
        </authorList>
    </citation>
    <scope>NUCLEOTIDE SEQUENCE</scope>
    <source>
        <strain evidence="2">SIG13</strain>
    </source>
</reference>
<gene>
    <name evidence="2" type="ORF">E7Z74_06970</name>
</gene>
<feature type="transmembrane region" description="Helical" evidence="1">
    <location>
        <begin position="7"/>
        <end position="28"/>
    </location>
</feature>
<keyword evidence="1" id="KW-0472">Membrane</keyword>
<sequence length="170" mass="19311">MMSLAWNVLIGNGISLFAGIFLIISYYINDAKKAYFYQFLNAFILAISSVFFFSWVGITTMLIAAIRNLMVYYDRLTRNWTIVFLVVTVVLGVYVNTLGFVGLLPVIAVIEITLCNFLLKSIKPIKLSFIVNSLIYIIYFFAIYDFTSVAIESFTALVGIYSLVQLIRNE</sequence>
<organism evidence="2 3">
    <name type="scientific">Methanobrevibacter millerae</name>
    <dbReference type="NCBI Taxonomy" id="230361"/>
    <lineage>
        <taxon>Archaea</taxon>
        <taxon>Methanobacteriati</taxon>
        <taxon>Methanobacteriota</taxon>
        <taxon>Methanomada group</taxon>
        <taxon>Methanobacteria</taxon>
        <taxon>Methanobacteriales</taxon>
        <taxon>Methanobacteriaceae</taxon>
        <taxon>Methanobrevibacter</taxon>
    </lineage>
</organism>
<keyword evidence="1" id="KW-1133">Transmembrane helix</keyword>
<accession>A0A8T3VNT5</accession>
<evidence type="ECO:0000313" key="2">
    <source>
        <dbReference type="EMBL" id="MBE6510991.1"/>
    </source>
</evidence>